<sequence>MNNKTLTGREKASYGLGAVGKDMVYMLSASYILYYFQDIMGVSAYAMAVILLVARVFDAFNDPVMGVIVAKTRTRFGKFRPWLLIGTLTNSVVLFAMFACPPALNGAGLIAYAAIFYILWGVTYTMMDIPFWSMIPAFTRGGEERENLTALARSCSGVGSAIVTIFTLLAVHALGSAFGGTSAKDIERIGFKWFALIIAILFAVFIIITCLNIKEKSSVSMPAASVKDMFVSLVHNDQAMAVVVTIVLINTAMYITSNLVIYFFKYDLGGSGWYNNYTLFNTVAGAAQILAMMALYPLLRRALKIANTHIFYISLAMSVIGYIVLLLFAISGSKLLAVYLIPGVLIMAASGINNVLTTIFLANTVDYGEIKNHRRDESVIFSMQTFVVKLASGIAAFVASITLGILSLSDKATTTAQQTFDFASAVSLAQKMGLRLVVTLIPMAGIIIAFFWFRKKYILTDEKVEALANEVAHLHEKQK</sequence>
<evidence type="ECO:0000256" key="1">
    <source>
        <dbReference type="ARBA" id="ARBA00022448"/>
    </source>
</evidence>
<evidence type="ECO:0000313" key="4">
    <source>
        <dbReference type="EMBL" id="BBH26605.1"/>
    </source>
</evidence>
<keyword evidence="3" id="KW-0472">Membrane</keyword>
<dbReference type="OrthoDB" id="9764596at2"/>
<dbReference type="PANTHER" id="PTHR11328:SF36">
    <property type="entry name" value="MELIBIOSE PERMEASE"/>
    <property type="match status" value="1"/>
</dbReference>
<evidence type="ECO:0000313" key="5">
    <source>
        <dbReference type="Proteomes" id="UP000268059"/>
    </source>
</evidence>
<dbReference type="EMBL" id="AP019309">
    <property type="protein sequence ID" value="BBH26605.1"/>
    <property type="molecule type" value="Genomic_DNA"/>
</dbReference>
<feature type="transmembrane region" description="Helical" evidence="3">
    <location>
        <begin position="12"/>
        <end position="36"/>
    </location>
</feature>
<feature type="transmembrane region" description="Helical" evidence="3">
    <location>
        <begin position="276"/>
        <end position="298"/>
    </location>
</feature>
<dbReference type="InterPro" id="IPR039672">
    <property type="entry name" value="MFS_2"/>
</dbReference>
<dbReference type="RefSeq" id="WP_125119449.1">
    <property type="nucleotide sequence ID" value="NZ_AP019309.1"/>
</dbReference>
<feature type="transmembrane region" description="Helical" evidence="3">
    <location>
        <begin position="310"/>
        <end position="330"/>
    </location>
</feature>
<name>A0A3G9JE08_9FIRM</name>
<feature type="transmembrane region" description="Helical" evidence="3">
    <location>
        <begin position="193"/>
        <end position="213"/>
    </location>
</feature>
<gene>
    <name evidence="4" type="ORF">SG0102_15390</name>
</gene>
<dbReference type="FunCoup" id="A0A3G9JE08">
    <property type="interactions" value="85"/>
</dbReference>
<keyword evidence="3" id="KW-0812">Transmembrane</keyword>
<dbReference type="InterPro" id="IPR001927">
    <property type="entry name" value="Na/Gal_symport"/>
</dbReference>
<protein>
    <submittedName>
        <fullName evidence="4">Melibiose/sodium symporter</fullName>
    </submittedName>
</protein>
<organism evidence="4 5">
    <name type="scientific">Intestinibaculum porci</name>
    <dbReference type="NCBI Taxonomy" id="2487118"/>
    <lineage>
        <taxon>Bacteria</taxon>
        <taxon>Bacillati</taxon>
        <taxon>Bacillota</taxon>
        <taxon>Erysipelotrichia</taxon>
        <taxon>Erysipelotrichales</taxon>
        <taxon>Erysipelotrichaceae</taxon>
        <taxon>Intestinibaculum</taxon>
    </lineage>
</organism>
<keyword evidence="3" id="KW-1133">Transmembrane helix</keyword>
<evidence type="ECO:0000256" key="2">
    <source>
        <dbReference type="ARBA" id="ARBA00022847"/>
    </source>
</evidence>
<dbReference type="AlphaFoldDB" id="A0A3G9JE08"/>
<dbReference type="GO" id="GO:0015293">
    <property type="term" value="F:symporter activity"/>
    <property type="evidence" value="ECO:0007669"/>
    <property type="project" value="UniProtKB-KW"/>
</dbReference>
<feature type="transmembrane region" description="Helical" evidence="3">
    <location>
        <begin position="432"/>
        <end position="453"/>
    </location>
</feature>
<evidence type="ECO:0000256" key="3">
    <source>
        <dbReference type="SAM" id="Phobius"/>
    </source>
</evidence>
<proteinExistence type="predicted"/>
<feature type="transmembrane region" description="Helical" evidence="3">
    <location>
        <begin position="386"/>
        <end position="406"/>
    </location>
</feature>
<keyword evidence="2" id="KW-0769">Symport</keyword>
<dbReference type="KEGG" id="ebm:SG0102_15390"/>
<feature type="transmembrane region" description="Helical" evidence="3">
    <location>
        <begin position="82"/>
        <end position="104"/>
    </location>
</feature>
<feature type="transmembrane region" description="Helical" evidence="3">
    <location>
        <begin position="42"/>
        <end position="61"/>
    </location>
</feature>
<feature type="transmembrane region" description="Helical" evidence="3">
    <location>
        <begin position="150"/>
        <end position="173"/>
    </location>
</feature>
<dbReference type="GO" id="GO:0005886">
    <property type="term" value="C:plasma membrane"/>
    <property type="evidence" value="ECO:0007669"/>
    <property type="project" value="TreeGrafter"/>
</dbReference>
<dbReference type="Pfam" id="PF13347">
    <property type="entry name" value="MFS_2"/>
    <property type="match status" value="1"/>
</dbReference>
<keyword evidence="5" id="KW-1185">Reference proteome</keyword>
<dbReference type="Gene3D" id="1.20.1250.20">
    <property type="entry name" value="MFS general substrate transporter like domains"/>
    <property type="match status" value="1"/>
</dbReference>
<dbReference type="InterPro" id="IPR036259">
    <property type="entry name" value="MFS_trans_sf"/>
</dbReference>
<keyword evidence="1" id="KW-0813">Transport</keyword>
<dbReference type="GO" id="GO:0006814">
    <property type="term" value="P:sodium ion transport"/>
    <property type="evidence" value="ECO:0007669"/>
    <property type="project" value="InterPro"/>
</dbReference>
<dbReference type="PANTHER" id="PTHR11328">
    <property type="entry name" value="MAJOR FACILITATOR SUPERFAMILY DOMAIN-CONTAINING PROTEIN"/>
    <property type="match status" value="1"/>
</dbReference>
<dbReference type="CDD" id="cd17332">
    <property type="entry name" value="MFS_MelB_like"/>
    <property type="match status" value="1"/>
</dbReference>
<dbReference type="NCBIfam" id="TIGR00792">
    <property type="entry name" value="gph"/>
    <property type="match status" value="1"/>
</dbReference>
<accession>A0A3G9JE08</accession>
<feature type="transmembrane region" description="Helical" evidence="3">
    <location>
        <begin position="336"/>
        <end position="365"/>
    </location>
</feature>
<dbReference type="GO" id="GO:0008643">
    <property type="term" value="P:carbohydrate transport"/>
    <property type="evidence" value="ECO:0007669"/>
    <property type="project" value="InterPro"/>
</dbReference>
<reference evidence="4 5" key="1">
    <citation type="submission" date="2018-11" db="EMBL/GenBank/DDBJ databases">
        <title>Novel Erysipelotrichaceae bacterium isolated from small intestine of a swine.</title>
        <authorList>
            <person name="Kim J.S."/>
            <person name="Choe H."/>
            <person name="Lee Y.R."/>
            <person name="Kim K.M."/>
            <person name="Park D.S."/>
        </authorList>
    </citation>
    <scope>NUCLEOTIDE SEQUENCE [LARGE SCALE GENOMIC DNA]</scope>
    <source>
        <strain evidence="4 5">SG0102</strain>
    </source>
</reference>
<feature type="transmembrane region" description="Helical" evidence="3">
    <location>
        <begin position="239"/>
        <end position="264"/>
    </location>
</feature>
<feature type="transmembrane region" description="Helical" evidence="3">
    <location>
        <begin position="110"/>
        <end position="129"/>
    </location>
</feature>
<dbReference type="InParanoid" id="A0A3G9JE08"/>
<dbReference type="Proteomes" id="UP000268059">
    <property type="component" value="Chromosome"/>
</dbReference>
<dbReference type="SUPFAM" id="SSF103473">
    <property type="entry name" value="MFS general substrate transporter"/>
    <property type="match status" value="1"/>
</dbReference>